<evidence type="ECO:0000313" key="3">
    <source>
        <dbReference type="EMBL" id="CEL99804.1"/>
    </source>
</evidence>
<dbReference type="Proteomes" id="UP000041254">
    <property type="component" value="Unassembled WGS sequence"/>
</dbReference>
<evidence type="ECO:0000313" key="4">
    <source>
        <dbReference type="Proteomes" id="UP000041254"/>
    </source>
</evidence>
<dbReference type="Gene3D" id="3.10.20.90">
    <property type="entry name" value="Phosphatidylinositol 3-kinase Catalytic Subunit, Chain A, domain 1"/>
    <property type="match status" value="1"/>
</dbReference>
<reference evidence="3 4" key="1">
    <citation type="submission" date="2014-11" db="EMBL/GenBank/DDBJ databases">
        <authorList>
            <person name="Zhu J."/>
            <person name="Qi W."/>
            <person name="Song R."/>
        </authorList>
    </citation>
    <scope>NUCLEOTIDE SEQUENCE [LARGE SCALE GENOMIC DNA]</scope>
</reference>
<dbReference type="InterPro" id="IPR029071">
    <property type="entry name" value="Ubiquitin-like_domsf"/>
</dbReference>
<dbReference type="InterPro" id="IPR050158">
    <property type="entry name" value="Ubiquitin_ubiquitin-like"/>
</dbReference>
<dbReference type="InterPro" id="IPR019956">
    <property type="entry name" value="Ubiquitin_dom"/>
</dbReference>
<dbReference type="EMBL" id="CDMY01000289">
    <property type="protein sequence ID" value="CEL99804.1"/>
    <property type="molecule type" value="Genomic_DNA"/>
</dbReference>
<dbReference type="OrthoDB" id="428577at2759"/>
<sequence length="345" mass="36097">MSEAAQVDANAKANIVCFGHIAKAVDTIEGIARSLRSLARQHSTGLRDELKAKGLSCKPSHTSWEALVAAVKGQPVNRQKEIVDGLTADLAALLLAVWSAVGVKEENSEDAAAAAPAAAAAVAVGADKSCECGGFADDTCAGGGFQIFCKTLTGKTCTLNVCPKCTIEKVKHKIWKPSGVAPDQQRLIFAGKQLEDSRTVGQYKMLKESTLHLVVRLRGGMFASVSGRFGFSPSLYPEQNMPLGTDQEADYERGLAEVSAHKEWYESLLASEADSMAPSLAHLADKVDSLESAVAKFKAGHPVVKREPAPLACKEVLGKRKSTTAGAGAGGGAAHEGGGKAAKKQ</sequence>
<dbReference type="PROSITE" id="PS50053">
    <property type="entry name" value="UBIQUITIN_2"/>
    <property type="match status" value="1"/>
</dbReference>
<dbReference type="InterPro" id="IPR000626">
    <property type="entry name" value="Ubiquitin-like_dom"/>
</dbReference>
<evidence type="ECO:0000259" key="2">
    <source>
        <dbReference type="PROSITE" id="PS50053"/>
    </source>
</evidence>
<dbReference type="InterPro" id="IPR019954">
    <property type="entry name" value="Ubiquitin_CS"/>
</dbReference>
<dbReference type="PRINTS" id="PR00348">
    <property type="entry name" value="UBIQUITIN"/>
</dbReference>
<proteinExistence type="predicted"/>
<dbReference type="InParanoid" id="A0A0G4EQA6"/>
<protein>
    <recommendedName>
        <fullName evidence="2">Ubiquitin-like domain-containing protein</fullName>
    </recommendedName>
</protein>
<dbReference type="SMART" id="SM00213">
    <property type="entry name" value="UBQ"/>
    <property type="match status" value="1"/>
</dbReference>
<dbReference type="PhylomeDB" id="A0A0G4EQA6"/>
<evidence type="ECO:0000256" key="1">
    <source>
        <dbReference type="SAM" id="MobiDB-lite"/>
    </source>
</evidence>
<dbReference type="VEuPathDB" id="CryptoDB:Vbra_12671"/>
<keyword evidence="4" id="KW-1185">Reference proteome</keyword>
<feature type="compositionally biased region" description="Gly residues" evidence="1">
    <location>
        <begin position="327"/>
        <end position="345"/>
    </location>
</feature>
<dbReference type="PROSITE" id="PS00299">
    <property type="entry name" value="UBIQUITIN_1"/>
    <property type="match status" value="1"/>
</dbReference>
<name>A0A0G4EQA6_VITBC</name>
<dbReference type="Pfam" id="PF00240">
    <property type="entry name" value="ubiquitin"/>
    <property type="match status" value="1"/>
</dbReference>
<organism evidence="3 4">
    <name type="scientific">Vitrella brassicaformis (strain CCMP3155)</name>
    <dbReference type="NCBI Taxonomy" id="1169540"/>
    <lineage>
        <taxon>Eukaryota</taxon>
        <taxon>Sar</taxon>
        <taxon>Alveolata</taxon>
        <taxon>Colpodellida</taxon>
        <taxon>Vitrellaceae</taxon>
        <taxon>Vitrella</taxon>
    </lineage>
</organism>
<dbReference type="FunFam" id="3.10.20.90:FF:000160">
    <property type="entry name" value="Polyubiquitin-C"/>
    <property type="match status" value="1"/>
</dbReference>
<dbReference type="SUPFAM" id="SSF54236">
    <property type="entry name" value="Ubiquitin-like"/>
    <property type="match status" value="1"/>
</dbReference>
<dbReference type="PANTHER" id="PTHR10666">
    <property type="entry name" value="UBIQUITIN"/>
    <property type="match status" value="1"/>
</dbReference>
<accession>A0A0G4EQA6</accession>
<gene>
    <name evidence="3" type="ORF">Vbra_12671</name>
</gene>
<feature type="region of interest" description="Disordered" evidence="1">
    <location>
        <begin position="322"/>
        <end position="345"/>
    </location>
</feature>
<feature type="domain" description="Ubiquitin-like" evidence="2">
    <location>
        <begin position="145"/>
        <end position="220"/>
    </location>
</feature>
<dbReference type="STRING" id="1169540.A0A0G4EQA6"/>
<dbReference type="AlphaFoldDB" id="A0A0G4EQA6"/>